<dbReference type="InterPro" id="IPR012677">
    <property type="entry name" value="Nucleotide-bd_a/b_plait_sf"/>
</dbReference>
<evidence type="ECO:0000259" key="2">
    <source>
        <dbReference type="PROSITE" id="PS50102"/>
    </source>
</evidence>
<reference evidence="3 4" key="1">
    <citation type="journal article" date="2024" name="G3 (Bethesda)">
        <title>Genome assembly of Hibiscus sabdariffa L. provides insights into metabolisms of medicinal natural products.</title>
        <authorList>
            <person name="Kim T."/>
        </authorList>
    </citation>
    <scope>NUCLEOTIDE SEQUENCE [LARGE SCALE GENOMIC DNA]</scope>
    <source>
        <strain evidence="3">TK-2024</strain>
        <tissue evidence="3">Old leaves</tissue>
    </source>
</reference>
<dbReference type="Gene3D" id="3.30.70.330">
    <property type="match status" value="1"/>
</dbReference>
<dbReference type="SMART" id="SM00360">
    <property type="entry name" value="RRM"/>
    <property type="match status" value="1"/>
</dbReference>
<dbReference type="InterPro" id="IPR000504">
    <property type="entry name" value="RRM_dom"/>
</dbReference>
<dbReference type="PROSITE" id="PS50102">
    <property type="entry name" value="RRM"/>
    <property type="match status" value="1"/>
</dbReference>
<name>A0ABR2EGG6_9ROSI</name>
<protein>
    <recommendedName>
        <fullName evidence="2">RRM domain-containing protein</fullName>
    </recommendedName>
</protein>
<dbReference type="Pfam" id="PF00076">
    <property type="entry name" value="RRM_1"/>
    <property type="match status" value="1"/>
</dbReference>
<dbReference type="PANTHER" id="PTHR31286">
    <property type="entry name" value="GLYCINE-RICH CELL WALL STRUCTURAL PROTEIN 1.8-LIKE"/>
    <property type="match status" value="1"/>
</dbReference>
<organism evidence="3 4">
    <name type="scientific">Hibiscus sabdariffa</name>
    <name type="common">roselle</name>
    <dbReference type="NCBI Taxonomy" id="183260"/>
    <lineage>
        <taxon>Eukaryota</taxon>
        <taxon>Viridiplantae</taxon>
        <taxon>Streptophyta</taxon>
        <taxon>Embryophyta</taxon>
        <taxon>Tracheophyta</taxon>
        <taxon>Spermatophyta</taxon>
        <taxon>Magnoliopsida</taxon>
        <taxon>eudicotyledons</taxon>
        <taxon>Gunneridae</taxon>
        <taxon>Pentapetalae</taxon>
        <taxon>rosids</taxon>
        <taxon>malvids</taxon>
        <taxon>Malvales</taxon>
        <taxon>Malvaceae</taxon>
        <taxon>Malvoideae</taxon>
        <taxon>Hibiscus</taxon>
    </lineage>
</organism>
<evidence type="ECO:0000256" key="1">
    <source>
        <dbReference type="PROSITE-ProRule" id="PRU00176"/>
    </source>
</evidence>
<dbReference type="EMBL" id="JBBPBM010000015">
    <property type="protein sequence ID" value="KAK8559168.1"/>
    <property type="molecule type" value="Genomic_DNA"/>
</dbReference>
<dbReference type="SUPFAM" id="SSF54928">
    <property type="entry name" value="RNA-binding domain, RBD"/>
    <property type="match status" value="1"/>
</dbReference>
<dbReference type="Proteomes" id="UP001472677">
    <property type="component" value="Unassembled WGS sequence"/>
</dbReference>
<evidence type="ECO:0000313" key="3">
    <source>
        <dbReference type="EMBL" id="KAK8559168.1"/>
    </source>
</evidence>
<evidence type="ECO:0000313" key="4">
    <source>
        <dbReference type="Proteomes" id="UP001472677"/>
    </source>
</evidence>
<proteinExistence type="predicted"/>
<dbReference type="CDD" id="cd00590">
    <property type="entry name" value="RRM_SF"/>
    <property type="match status" value="1"/>
</dbReference>
<dbReference type="PANTHER" id="PTHR31286:SF180">
    <property type="entry name" value="OS10G0362600 PROTEIN"/>
    <property type="match status" value="1"/>
</dbReference>
<keyword evidence="4" id="KW-1185">Reference proteome</keyword>
<comment type="caution">
    <text evidence="3">The sequence shown here is derived from an EMBL/GenBank/DDBJ whole genome shotgun (WGS) entry which is preliminary data.</text>
</comment>
<dbReference type="InterPro" id="IPR035979">
    <property type="entry name" value="RBD_domain_sf"/>
</dbReference>
<gene>
    <name evidence="3" type="ORF">V6N12_042450</name>
</gene>
<keyword evidence="1" id="KW-0694">RNA-binding</keyword>
<dbReference type="InterPro" id="IPR040256">
    <property type="entry name" value="At4g02000-like"/>
</dbReference>
<sequence length="515" mass="58362">MWERKSQQQKAFRRRVYRQSSNGIQSYGFRGNRSEFANISDVRDNRAIKANSEGVAVFVNFVSKRIHPSALKDTFEAYGRVIGVYIAFKNIRRLGMRSTFAFVRFSTLREVLNAVNGANNRRIDGFTIKVFLDRNVSNGMNYKLSKGVSNQQDVKLNKGSAKVVRGRSYKDVLVGNIAGIKEESSHVAKVELGNEDHTNVTGVEVLGDVRPLEFKIYKKEKEWLNSCLIGQIVAMYDVDFVQQMLLAEGFKVSVSNWSGFYVVIKFEEEEQVDICWDLKDTVLKPWFTDIDTMENFMKGKKLCVWACIEGLPLKAWNDTVLHVIGSRWRDVIKLDPDTANKKRLDVARVLVGVKCLSVVPPSLHIDVDSVACYLRIGVGEYEDDRWWIDDENLNECFECPFSDNQGQTGKANRRAGLETVKVIVKENATDVEDVGVLRHDPNVFTKSHIRPVVSHKPNMERSANKVIGMDCGRRAVSEEKLYEVQVDAISESNFSTGHSVSIEPIFDAKSGLYSK</sequence>
<accession>A0ABR2EGG6</accession>
<feature type="domain" description="RRM" evidence="2">
    <location>
        <begin position="55"/>
        <end position="135"/>
    </location>
</feature>